<protein>
    <submittedName>
        <fullName evidence="1">Uncharacterized protein</fullName>
    </submittedName>
</protein>
<dbReference type="Proteomes" id="UP000236654">
    <property type="component" value="Unassembled WGS sequence"/>
</dbReference>
<reference evidence="1 2" key="1">
    <citation type="submission" date="2017-12" db="EMBL/GenBank/DDBJ databases">
        <title>The draft genome sequence of Brumimicrobium saltpan LHR20.</title>
        <authorList>
            <person name="Do Z.-J."/>
            <person name="Luo H.-R."/>
        </authorList>
    </citation>
    <scope>NUCLEOTIDE SEQUENCE [LARGE SCALE GENOMIC DNA]</scope>
    <source>
        <strain evidence="1 2">LHR20</strain>
    </source>
</reference>
<evidence type="ECO:0000313" key="2">
    <source>
        <dbReference type="Proteomes" id="UP000236654"/>
    </source>
</evidence>
<organism evidence="1 2">
    <name type="scientific">Brumimicrobium salinarum</name>
    <dbReference type="NCBI Taxonomy" id="2058658"/>
    <lineage>
        <taxon>Bacteria</taxon>
        <taxon>Pseudomonadati</taxon>
        <taxon>Bacteroidota</taxon>
        <taxon>Flavobacteriia</taxon>
        <taxon>Flavobacteriales</taxon>
        <taxon>Crocinitomicaceae</taxon>
        <taxon>Brumimicrobium</taxon>
    </lineage>
</organism>
<dbReference type="EMBL" id="PJNI01000001">
    <property type="protein sequence ID" value="PKR81813.1"/>
    <property type="molecule type" value="Genomic_DNA"/>
</dbReference>
<dbReference type="AlphaFoldDB" id="A0A2I0R5F1"/>
<accession>A0A2I0R5F1</accession>
<name>A0A2I0R5F1_9FLAO</name>
<sequence>MTTILKDFDKLKKHITTDEGKELAKLFRKQLKRSEKYADKLDTYFTDTLDGMPPEKSANELGLL</sequence>
<evidence type="ECO:0000313" key="1">
    <source>
        <dbReference type="EMBL" id="PKR81813.1"/>
    </source>
</evidence>
<gene>
    <name evidence="1" type="ORF">CW751_00285</name>
</gene>
<proteinExistence type="predicted"/>
<comment type="caution">
    <text evidence="1">The sequence shown here is derived from an EMBL/GenBank/DDBJ whole genome shotgun (WGS) entry which is preliminary data.</text>
</comment>
<keyword evidence="2" id="KW-1185">Reference proteome</keyword>
<dbReference type="RefSeq" id="WP_101332959.1">
    <property type="nucleotide sequence ID" value="NZ_PJNI01000001.1"/>
</dbReference>